<evidence type="ECO:0000256" key="2">
    <source>
        <dbReference type="SAM" id="MobiDB-lite"/>
    </source>
</evidence>
<protein>
    <submittedName>
        <fullName evidence="4">Uncharacterized protein</fullName>
    </submittedName>
</protein>
<reference evidence="4" key="1">
    <citation type="submission" date="2021-01" db="EMBL/GenBank/DDBJ databases">
        <authorList>
            <person name="Corre E."/>
            <person name="Pelletier E."/>
            <person name="Niang G."/>
            <person name="Scheremetjew M."/>
            <person name="Finn R."/>
            <person name="Kale V."/>
            <person name="Holt S."/>
            <person name="Cochrane G."/>
            <person name="Meng A."/>
            <person name="Brown T."/>
            <person name="Cohen L."/>
        </authorList>
    </citation>
    <scope>NUCLEOTIDE SEQUENCE</scope>
    <source>
        <strain evidence="4">OF101</strain>
    </source>
</reference>
<gene>
    <name evidence="4" type="ORF">ACAT0790_LOCUS10017</name>
</gene>
<accession>A0A7S1PXL6</accession>
<keyword evidence="3" id="KW-1133">Transmembrane helix</keyword>
<name>A0A7S1PXL6_ALECA</name>
<feature type="transmembrane region" description="Helical" evidence="3">
    <location>
        <begin position="134"/>
        <end position="153"/>
    </location>
</feature>
<feature type="coiled-coil region" evidence="1">
    <location>
        <begin position="16"/>
        <end position="50"/>
    </location>
</feature>
<keyword evidence="3" id="KW-0812">Transmembrane</keyword>
<evidence type="ECO:0000256" key="3">
    <source>
        <dbReference type="SAM" id="Phobius"/>
    </source>
</evidence>
<keyword evidence="3" id="KW-0472">Membrane</keyword>
<evidence type="ECO:0000256" key="1">
    <source>
        <dbReference type="SAM" id="Coils"/>
    </source>
</evidence>
<feature type="compositionally biased region" description="Pro residues" evidence="2">
    <location>
        <begin position="233"/>
        <end position="246"/>
    </location>
</feature>
<feature type="transmembrane region" description="Helical" evidence="3">
    <location>
        <begin position="87"/>
        <end position="109"/>
    </location>
</feature>
<sequence length="246" mass="26931">MLAREVAEVRNLSSQLAHSKAEFQQLSSDLNETERRVRDLELYLNGTQADHVEDWVNALPHQKALTCTMGVLAALSIVGPSSYTRPFLALSGSAVGGLLIASVAIVAYGDFTGDKHDTMWLDAMLTLLRGSGDTSWYCVWAVVVLIGAIRLCLRIDKRPHDVHWPSSWRCCRGRASPPPPPPPERAQVREDSMRTNQPFEARAPGGVGFATPSTQAPRDNTPVFSMASQSPSRLPPLAPPPPVMRR</sequence>
<feature type="region of interest" description="Disordered" evidence="2">
    <location>
        <begin position="171"/>
        <end position="246"/>
    </location>
</feature>
<keyword evidence="1" id="KW-0175">Coiled coil</keyword>
<dbReference type="EMBL" id="HBGE01016849">
    <property type="protein sequence ID" value="CAD9106310.1"/>
    <property type="molecule type" value="Transcribed_RNA"/>
</dbReference>
<proteinExistence type="predicted"/>
<dbReference type="AlphaFoldDB" id="A0A7S1PXL6"/>
<feature type="compositionally biased region" description="Polar residues" evidence="2">
    <location>
        <begin position="211"/>
        <end position="229"/>
    </location>
</feature>
<organism evidence="4">
    <name type="scientific">Alexandrium catenella</name>
    <name type="common">Red tide dinoflagellate</name>
    <name type="synonym">Gonyaulax catenella</name>
    <dbReference type="NCBI Taxonomy" id="2925"/>
    <lineage>
        <taxon>Eukaryota</taxon>
        <taxon>Sar</taxon>
        <taxon>Alveolata</taxon>
        <taxon>Dinophyceae</taxon>
        <taxon>Gonyaulacales</taxon>
        <taxon>Pyrocystaceae</taxon>
        <taxon>Alexandrium</taxon>
    </lineage>
</organism>
<evidence type="ECO:0000313" key="4">
    <source>
        <dbReference type="EMBL" id="CAD9106310.1"/>
    </source>
</evidence>